<dbReference type="SMART" id="SM00530">
    <property type="entry name" value="HTH_XRE"/>
    <property type="match status" value="1"/>
</dbReference>
<accession>A0A0M7HAF2</accession>
<dbReference type="Proteomes" id="UP000053096">
    <property type="component" value="Unassembled WGS sequence"/>
</dbReference>
<name>A0A0M7HAF2_9BORD</name>
<proteinExistence type="predicted"/>
<dbReference type="SUPFAM" id="SSF47413">
    <property type="entry name" value="lambda repressor-like DNA-binding domains"/>
    <property type="match status" value="1"/>
</dbReference>
<dbReference type="GO" id="GO:0003700">
    <property type="term" value="F:DNA-binding transcription factor activity"/>
    <property type="evidence" value="ECO:0007669"/>
    <property type="project" value="TreeGrafter"/>
</dbReference>
<dbReference type="AlphaFoldDB" id="A0A0M7HAF2"/>
<dbReference type="EMBL" id="CYTV01000012">
    <property type="protein sequence ID" value="CUJ06351.1"/>
    <property type="molecule type" value="Genomic_DNA"/>
</dbReference>
<sequence length="161" mass="17648">MNNHEEFSKRLGRSIADHRRLRGLTQEQVAERLGVEQETISRFERGATLPPLNRLLDLTEVLGVSLDAVLAGGPARQTDQASDIAARLSQLCEEDREWVRRWVVDLCQRLARHRAGLPALEGQPPATAAAASACIPPHAAVHVDNVGFFSETGTQLAPNSR</sequence>
<evidence type="ECO:0000313" key="4">
    <source>
        <dbReference type="Proteomes" id="UP000053096"/>
    </source>
</evidence>
<evidence type="ECO:0000256" key="1">
    <source>
        <dbReference type="ARBA" id="ARBA00023125"/>
    </source>
</evidence>
<dbReference type="Pfam" id="PF01381">
    <property type="entry name" value="HTH_3"/>
    <property type="match status" value="1"/>
</dbReference>
<protein>
    <submittedName>
        <fullName evidence="3">Transcriptional repressor DicA</fullName>
    </submittedName>
</protein>
<dbReference type="PANTHER" id="PTHR46797:SF1">
    <property type="entry name" value="METHYLPHOSPHONATE SYNTHASE"/>
    <property type="match status" value="1"/>
</dbReference>
<dbReference type="CDD" id="cd00093">
    <property type="entry name" value="HTH_XRE"/>
    <property type="match status" value="1"/>
</dbReference>
<dbReference type="PANTHER" id="PTHR46797">
    <property type="entry name" value="HTH-TYPE TRANSCRIPTIONAL REGULATOR"/>
    <property type="match status" value="1"/>
</dbReference>
<reference evidence="3 4" key="1">
    <citation type="submission" date="2015-09" db="EMBL/GenBank/DDBJ databases">
        <authorList>
            <person name="Jackson K.R."/>
            <person name="Lunt B.L."/>
            <person name="Fisher J.N.B."/>
            <person name="Gardner A.V."/>
            <person name="Bailey M.E."/>
            <person name="Deus L.M."/>
            <person name="Earl A.S."/>
            <person name="Gibby P.D."/>
            <person name="Hartmann K.A."/>
            <person name="Liu J.E."/>
            <person name="Manci A.M."/>
            <person name="Nielsen D.A."/>
            <person name="Solomon M.B."/>
            <person name="Breakwell D.P."/>
            <person name="Burnett S.H."/>
            <person name="Grose J.H."/>
        </authorList>
    </citation>
    <scope>NUCLEOTIDE SEQUENCE [LARGE SCALE GENOMIC DNA]</scope>
    <source>
        <strain evidence="3 4">2789STDY5608636</strain>
    </source>
</reference>
<organism evidence="3 4">
    <name type="scientific">Bordetella pseudohinzii</name>
    <dbReference type="NCBI Taxonomy" id="1331258"/>
    <lineage>
        <taxon>Bacteria</taxon>
        <taxon>Pseudomonadati</taxon>
        <taxon>Pseudomonadota</taxon>
        <taxon>Betaproteobacteria</taxon>
        <taxon>Burkholderiales</taxon>
        <taxon>Alcaligenaceae</taxon>
        <taxon>Bordetella</taxon>
    </lineage>
</organism>
<dbReference type="InterPro" id="IPR010982">
    <property type="entry name" value="Lambda_DNA-bd_dom_sf"/>
</dbReference>
<dbReference type="InterPro" id="IPR001387">
    <property type="entry name" value="Cro/C1-type_HTH"/>
</dbReference>
<feature type="domain" description="HTH cro/C1-type" evidence="2">
    <location>
        <begin position="15"/>
        <end position="69"/>
    </location>
</feature>
<evidence type="ECO:0000259" key="2">
    <source>
        <dbReference type="PROSITE" id="PS50943"/>
    </source>
</evidence>
<dbReference type="GO" id="GO:0003677">
    <property type="term" value="F:DNA binding"/>
    <property type="evidence" value="ECO:0007669"/>
    <property type="project" value="UniProtKB-KW"/>
</dbReference>
<dbReference type="RefSeq" id="WP_082149667.1">
    <property type="nucleotide sequence ID" value="NZ_CAJGUP010000085.1"/>
</dbReference>
<dbReference type="PROSITE" id="PS50943">
    <property type="entry name" value="HTH_CROC1"/>
    <property type="match status" value="1"/>
</dbReference>
<dbReference type="Gene3D" id="1.10.260.40">
    <property type="entry name" value="lambda repressor-like DNA-binding domains"/>
    <property type="match status" value="1"/>
</dbReference>
<dbReference type="GO" id="GO:0005829">
    <property type="term" value="C:cytosol"/>
    <property type="evidence" value="ECO:0007669"/>
    <property type="project" value="TreeGrafter"/>
</dbReference>
<gene>
    <name evidence="3" type="ORF">ERS370011_03563</name>
</gene>
<keyword evidence="1" id="KW-0238">DNA-binding</keyword>
<dbReference type="OrthoDB" id="5524454at2"/>
<dbReference type="InterPro" id="IPR050807">
    <property type="entry name" value="TransReg_Diox_bact_type"/>
</dbReference>
<evidence type="ECO:0000313" key="3">
    <source>
        <dbReference type="EMBL" id="CUJ06351.1"/>
    </source>
</evidence>